<accession>A0AAV2I875</accession>
<evidence type="ECO:0008006" key="5">
    <source>
        <dbReference type="Google" id="ProtNLM"/>
    </source>
</evidence>
<dbReference type="PANTHER" id="PTHR31497:SF0">
    <property type="entry name" value="AUTOCRINE PROLIFERATION REPRESSOR PROTEIN A"/>
    <property type="match status" value="1"/>
</dbReference>
<feature type="chain" id="PRO_5043326570" description="Autocrine proliferation repressor A-like" evidence="2">
    <location>
        <begin position="22"/>
        <end position="483"/>
    </location>
</feature>
<proteinExistence type="predicted"/>
<keyword evidence="1" id="KW-1133">Transmembrane helix</keyword>
<feature type="transmembrane region" description="Helical" evidence="1">
    <location>
        <begin position="108"/>
        <end position="127"/>
    </location>
</feature>
<organism evidence="3 4">
    <name type="scientific">Lymnaea stagnalis</name>
    <name type="common">Great pond snail</name>
    <name type="synonym">Helix stagnalis</name>
    <dbReference type="NCBI Taxonomy" id="6523"/>
    <lineage>
        <taxon>Eukaryota</taxon>
        <taxon>Metazoa</taxon>
        <taxon>Spiralia</taxon>
        <taxon>Lophotrochozoa</taxon>
        <taxon>Mollusca</taxon>
        <taxon>Gastropoda</taxon>
        <taxon>Heterobranchia</taxon>
        <taxon>Euthyneura</taxon>
        <taxon>Panpulmonata</taxon>
        <taxon>Hygrophila</taxon>
        <taxon>Lymnaeoidea</taxon>
        <taxon>Lymnaeidae</taxon>
        <taxon>Lymnaea</taxon>
    </lineage>
</organism>
<gene>
    <name evidence="3" type="ORF">GSLYS_00015369001</name>
</gene>
<evidence type="ECO:0000256" key="2">
    <source>
        <dbReference type="SAM" id="SignalP"/>
    </source>
</evidence>
<evidence type="ECO:0000313" key="4">
    <source>
        <dbReference type="Proteomes" id="UP001497497"/>
    </source>
</evidence>
<evidence type="ECO:0000313" key="3">
    <source>
        <dbReference type="EMBL" id="CAL1541763.1"/>
    </source>
</evidence>
<dbReference type="PANTHER" id="PTHR31497">
    <property type="entry name" value="AUTOCRINE PROLIFERATION REPRESSOR PROTEIN A"/>
    <property type="match status" value="1"/>
</dbReference>
<dbReference type="Gene3D" id="3.40.50.1820">
    <property type="entry name" value="alpha/beta hydrolase"/>
    <property type="match status" value="1"/>
</dbReference>
<dbReference type="InterPro" id="IPR029058">
    <property type="entry name" value="AB_hydrolase_fold"/>
</dbReference>
<keyword evidence="1" id="KW-0812">Transmembrane</keyword>
<dbReference type="Pfam" id="PF10142">
    <property type="entry name" value="PhoPQ_related"/>
    <property type="match status" value="1"/>
</dbReference>
<dbReference type="PIRSF" id="PIRSF014728">
    <property type="entry name" value="PqaA"/>
    <property type="match status" value="1"/>
</dbReference>
<evidence type="ECO:0000256" key="1">
    <source>
        <dbReference type="SAM" id="Phobius"/>
    </source>
</evidence>
<dbReference type="InterPro" id="IPR009199">
    <property type="entry name" value="PhoPQ-act_pathogen-rel_PqaA"/>
</dbReference>
<reference evidence="3 4" key="1">
    <citation type="submission" date="2024-04" db="EMBL/GenBank/DDBJ databases">
        <authorList>
            <consortium name="Genoscope - CEA"/>
            <person name="William W."/>
        </authorList>
    </citation>
    <scope>NUCLEOTIDE SEQUENCE [LARGE SCALE GENOMIC DNA]</scope>
</reference>
<comment type="caution">
    <text evidence="3">The sequence shown here is derived from an EMBL/GenBank/DDBJ whole genome shotgun (WGS) entry which is preliminary data.</text>
</comment>
<keyword evidence="1" id="KW-0472">Membrane</keyword>
<feature type="signal peptide" evidence="2">
    <location>
        <begin position="1"/>
        <end position="21"/>
    </location>
</feature>
<sequence>MARVYLAVTTLFLGSFLGIGATPLDDYVNAFDPHYSYRFLNSTEFPNFSLHTLNMTSQKWLTENTTTRPIWWHYVTVVVPKDLVYTDTALVWIDEGSNDDRPPTETDLFLAVTTALGVSTGAIAAIIKQIPNQPMAFSNDPTHTQKYGDRMEAWTMNMFLQNSSNPEILLRFPCTKAVVRGFDTIVSYAKKTAGVDIQKFLVSGASKGGWTVWTTAAVDKRVIGMAPVVNDMLNVHKNLHHHFRSLGGWSFALGDFQSVNITGQLDSPNMQKLLSVTDPFAYKDRLTMPKLIVCASGDEFFLLDDSHYYLDQLPGLTYLRMIPNANHADIGHVMSTVLTIKGFILNILEKAPFPKVKWSLSQNETAGKIVMWTSEEPQEVTVYHARTLSGNRRDFRMFILNTVTGKRVLNPVLWHSRAANRLSPTQYDTELLKPSEGWAAFFIQVKMKGVKGSFLEFTTEVNIVPDVLPFADCSGDACYGTLV</sequence>
<dbReference type="SUPFAM" id="SSF53474">
    <property type="entry name" value="alpha/beta-Hydrolases"/>
    <property type="match status" value="1"/>
</dbReference>
<keyword evidence="4" id="KW-1185">Reference proteome</keyword>
<dbReference type="Proteomes" id="UP001497497">
    <property type="component" value="Unassembled WGS sequence"/>
</dbReference>
<dbReference type="EMBL" id="CAXITT010000451">
    <property type="protein sequence ID" value="CAL1541763.1"/>
    <property type="molecule type" value="Genomic_DNA"/>
</dbReference>
<protein>
    <recommendedName>
        <fullName evidence="5">Autocrine proliferation repressor A-like</fullName>
    </recommendedName>
</protein>
<name>A0AAV2I875_LYMST</name>
<dbReference type="AlphaFoldDB" id="A0AAV2I875"/>
<keyword evidence="2" id="KW-0732">Signal</keyword>